<dbReference type="PANTHER" id="PTHR38831:SF2">
    <property type="entry name" value="TYPE II SECRETION SYSTEM PROTEIN K"/>
    <property type="match status" value="1"/>
</dbReference>
<dbReference type="EMBL" id="CP002543">
    <property type="protein sequence ID" value="ADY73964.1"/>
    <property type="molecule type" value="Genomic_DNA"/>
</dbReference>
<dbReference type="InterPro" id="IPR049179">
    <property type="entry name" value="T2SSK_SAM-like_2nd"/>
</dbReference>
<reference evidence="14" key="2">
    <citation type="submission" date="2011-02" db="EMBL/GenBank/DDBJ databases">
        <title>The complete genome of Desulfurobacterium thermolithotrophum DSM 11699.</title>
        <authorList>
            <consortium name="US DOE Joint Genome Institute (JGI-PGF)"/>
            <person name="Lucas S."/>
            <person name="Copeland A."/>
            <person name="Lapidus A."/>
            <person name="Bruce D."/>
            <person name="Goodwin L."/>
            <person name="Pitluck S."/>
            <person name="Kyrpides N."/>
            <person name="Mavromatis K."/>
            <person name="Pagani I."/>
            <person name="Ivanova N."/>
            <person name="Mikhailova N."/>
            <person name="Daligault H."/>
            <person name="Detter J.C."/>
            <person name="Tapia R."/>
            <person name="Han C."/>
            <person name="Land M."/>
            <person name="Hauser L."/>
            <person name="Markowitz V."/>
            <person name="Cheng J.-F."/>
            <person name="Hugenholtz P."/>
            <person name="Woyke T."/>
            <person name="Wu D."/>
            <person name="Spring S."/>
            <person name="Brambilla E."/>
            <person name="Klenk H.-P."/>
            <person name="Eisen J.A."/>
        </authorList>
    </citation>
    <scope>NUCLEOTIDE SEQUENCE [LARGE SCALE GENOMIC DNA]</scope>
    <source>
        <strain evidence="14">DSM 11699 / BSA</strain>
    </source>
</reference>
<dbReference type="FunCoup" id="F0S1G1">
    <property type="interactions" value="23"/>
</dbReference>
<name>F0S1G1_DESTD</name>
<evidence type="ECO:0000256" key="6">
    <source>
        <dbReference type="ARBA" id="ARBA00022692"/>
    </source>
</evidence>
<keyword evidence="7" id="KW-0653">Protein transport</keyword>
<keyword evidence="8 10" id="KW-1133">Transmembrane helix</keyword>
<dbReference type="GO" id="GO:0005886">
    <property type="term" value="C:plasma membrane"/>
    <property type="evidence" value="ECO:0007669"/>
    <property type="project" value="UniProtKB-SubCell"/>
</dbReference>
<evidence type="ECO:0000256" key="8">
    <source>
        <dbReference type="ARBA" id="ARBA00022989"/>
    </source>
</evidence>
<dbReference type="Gene3D" id="1.10.40.60">
    <property type="entry name" value="EpsJ-like"/>
    <property type="match status" value="2"/>
</dbReference>
<dbReference type="STRING" id="868864.Dester_1332"/>
<dbReference type="Pfam" id="PF03934">
    <property type="entry name" value="T2SSK"/>
    <property type="match status" value="1"/>
</dbReference>
<evidence type="ECO:0000256" key="10">
    <source>
        <dbReference type="SAM" id="Phobius"/>
    </source>
</evidence>
<dbReference type="PANTHER" id="PTHR38831">
    <property type="entry name" value="TYPE II SECRETION SYSTEM PROTEIN K"/>
    <property type="match status" value="1"/>
</dbReference>
<accession>F0S1G1</accession>
<keyword evidence="14" id="KW-1185">Reference proteome</keyword>
<dbReference type="AlphaFoldDB" id="F0S1G1"/>
<protein>
    <recommendedName>
        <fullName evidence="15">General secretion pathway protein K</fullName>
    </recommendedName>
</protein>
<proteinExistence type="inferred from homology"/>
<evidence type="ECO:0000256" key="3">
    <source>
        <dbReference type="ARBA" id="ARBA00022448"/>
    </source>
</evidence>
<evidence type="ECO:0000256" key="4">
    <source>
        <dbReference type="ARBA" id="ARBA00022475"/>
    </source>
</evidence>
<dbReference type="InterPro" id="IPR005628">
    <property type="entry name" value="GspK"/>
</dbReference>
<comment type="similarity">
    <text evidence="2">Belongs to the GSP K family.</text>
</comment>
<dbReference type="SUPFAM" id="SSF81585">
    <property type="entry name" value="PsbU/PolX domain-like"/>
    <property type="match status" value="1"/>
</dbReference>
<gene>
    <name evidence="13" type="ordered locus">Dester_1332</name>
</gene>
<keyword evidence="3" id="KW-0813">Transport</keyword>
<dbReference type="Pfam" id="PF21687">
    <property type="entry name" value="T2SSK_1st"/>
    <property type="match status" value="1"/>
</dbReference>
<keyword evidence="9 10" id="KW-0472">Membrane</keyword>
<keyword evidence="6 10" id="KW-0812">Transmembrane</keyword>
<evidence type="ECO:0000256" key="2">
    <source>
        <dbReference type="ARBA" id="ARBA00007246"/>
    </source>
</evidence>
<evidence type="ECO:0000256" key="1">
    <source>
        <dbReference type="ARBA" id="ARBA00004533"/>
    </source>
</evidence>
<organism evidence="13 14">
    <name type="scientific">Desulfurobacterium thermolithotrophum (strain DSM 11699 / BSA)</name>
    <dbReference type="NCBI Taxonomy" id="868864"/>
    <lineage>
        <taxon>Bacteria</taxon>
        <taxon>Pseudomonadati</taxon>
        <taxon>Aquificota</taxon>
        <taxon>Aquificia</taxon>
        <taxon>Desulfurobacteriales</taxon>
        <taxon>Desulfurobacteriaceae</taxon>
        <taxon>Desulfurobacterium</taxon>
    </lineage>
</organism>
<dbReference type="GO" id="GO:0009306">
    <property type="term" value="P:protein secretion"/>
    <property type="evidence" value="ECO:0007669"/>
    <property type="project" value="InterPro"/>
</dbReference>
<dbReference type="eggNOG" id="COG3156">
    <property type="taxonomic scope" value="Bacteria"/>
</dbReference>
<sequence>MKKRSLNSLVSRKGFVLFLVLIMIAVISSFLFSIYFLSTRSISRSESFRDYMVAYHAAVSAVKIGLETLKKDNNGYDGEGDDWSNPLVYNYRGIFLSVKISDECGKLNVNKLIVPIYYKMAKRLFKNLELNTDIVAAIKDWIDSDDIVTESGAESYYYEGKGYKPSNKVMKSLYELLYVRGINNSNFKKLSRYLTVYGDGKINVNSAPKELLLSLSEDMDEPAVDSIIENRPIKKLEDLKKLPEFTDELYFSIKPMITNRCDYFKIEVTASYGDSTVNIEAFTDRRNILEWKVVE</sequence>
<feature type="domain" description="T2SS protein K first SAM-like" evidence="12">
    <location>
        <begin position="105"/>
        <end position="198"/>
    </location>
</feature>
<dbReference type="InterPro" id="IPR038072">
    <property type="entry name" value="GspK_central_sf"/>
</dbReference>
<keyword evidence="5" id="KW-0997">Cell inner membrane</keyword>
<evidence type="ECO:0000259" key="11">
    <source>
        <dbReference type="Pfam" id="PF03934"/>
    </source>
</evidence>
<evidence type="ECO:0000259" key="12">
    <source>
        <dbReference type="Pfam" id="PF21687"/>
    </source>
</evidence>
<dbReference type="InterPro" id="IPR049031">
    <property type="entry name" value="T2SSK_SAM-like_1st"/>
</dbReference>
<reference evidence="13 14" key="1">
    <citation type="journal article" date="2011" name="Stand. Genomic Sci.">
        <title>Complete genome sequence of the thermophilic sulfur-reducer Desulfurobacterium thermolithotrophum type strain (BSA(T)) from a deep-sea hydrothermal vent.</title>
        <authorList>
            <person name="Goker M."/>
            <person name="Daligault H."/>
            <person name="Mwirichia R."/>
            <person name="Lapidus A."/>
            <person name="Lucas S."/>
            <person name="Deshpande S."/>
            <person name="Pagani I."/>
            <person name="Tapia R."/>
            <person name="Cheng J.F."/>
            <person name="Goodwin L."/>
            <person name="Pitluck S."/>
            <person name="Liolios K."/>
            <person name="Ivanova N."/>
            <person name="Mavromatis K."/>
            <person name="Mikhailova N."/>
            <person name="Pati A."/>
            <person name="Chen A."/>
            <person name="Palaniappan K."/>
            <person name="Han C."/>
            <person name="Land M."/>
            <person name="Hauser L."/>
            <person name="Pan C."/>
            <person name="Brambilla E.M."/>
            <person name="Rohde M."/>
            <person name="Spring S."/>
            <person name="Sikorski J."/>
            <person name="Wirth R."/>
            <person name="Detter J.C."/>
            <person name="Woyke T."/>
            <person name="Bristow J."/>
            <person name="Eisen J.A."/>
            <person name="Markowitz V."/>
            <person name="Hugenholtz P."/>
            <person name="Kyrpides N.C."/>
            <person name="Klenk H.P."/>
        </authorList>
    </citation>
    <scope>NUCLEOTIDE SEQUENCE [LARGE SCALE GENOMIC DNA]</scope>
    <source>
        <strain evidence="14">DSM 11699 / BSA</strain>
    </source>
</reference>
<comment type="subcellular location">
    <subcellularLocation>
        <location evidence="1">Cell inner membrane</location>
    </subcellularLocation>
</comment>
<evidence type="ECO:0000256" key="7">
    <source>
        <dbReference type="ARBA" id="ARBA00022927"/>
    </source>
</evidence>
<dbReference type="SUPFAM" id="SSF158544">
    <property type="entry name" value="GspK insert domain-like"/>
    <property type="match status" value="1"/>
</dbReference>
<dbReference type="KEGG" id="dte:Dester_1332"/>
<evidence type="ECO:0000256" key="9">
    <source>
        <dbReference type="ARBA" id="ARBA00023136"/>
    </source>
</evidence>
<dbReference type="RefSeq" id="WP_013638914.1">
    <property type="nucleotide sequence ID" value="NC_015185.1"/>
</dbReference>
<dbReference type="PIRSF" id="PIRSF002786">
    <property type="entry name" value="XcpX"/>
    <property type="match status" value="1"/>
</dbReference>
<dbReference type="InParanoid" id="F0S1G1"/>
<evidence type="ECO:0000256" key="5">
    <source>
        <dbReference type="ARBA" id="ARBA00022519"/>
    </source>
</evidence>
<dbReference type="Proteomes" id="UP000007102">
    <property type="component" value="Chromosome"/>
</dbReference>
<feature type="transmembrane region" description="Helical" evidence="10">
    <location>
        <begin position="15"/>
        <end position="37"/>
    </location>
</feature>
<evidence type="ECO:0000313" key="14">
    <source>
        <dbReference type="Proteomes" id="UP000007102"/>
    </source>
</evidence>
<dbReference type="NCBIfam" id="NF037980">
    <property type="entry name" value="T2SS_GspK"/>
    <property type="match status" value="1"/>
</dbReference>
<evidence type="ECO:0008006" key="15">
    <source>
        <dbReference type="Google" id="ProtNLM"/>
    </source>
</evidence>
<feature type="domain" description="T2SS protein K second SAM-like" evidence="11">
    <location>
        <begin position="202"/>
        <end position="246"/>
    </location>
</feature>
<evidence type="ECO:0000313" key="13">
    <source>
        <dbReference type="EMBL" id="ADY73964.1"/>
    </source>
</evidence>
<dbReference type="HOGENOM" id="CLU_057294_1_2_0"/>
<dbReference type="Gene3D" id="3.30.1300.30">
    <property type="entry name" value="GSPII I/J protein-like"/>
    <property type="match status" value="1"/>
</dbReference>
<keyword evidence="4" id="KW-1003">Cell membrane</keyword>